<gene>
    <name evidence="4" type="ORF">SAMN06297468_0564</name>
</gene>
<dbReference type="Gene3D" id="1.20.1600.10">
    <property type="entry name" value="Outer membrane efflux proteins (OEP)"/>
    <property type="match status" value="1"/>
</dbReference>
<evidence type="ECO:0000313" key="4">
    <source>
        <dbReference type="EMBL" id="SMQ61459.1"/>
    </source>
</evidence>
<dbReference type="Gene3D" id="2.20.200.10">
    <property type="entry name" value="Outer membrane efflux proteins (OEP)"/>
    <property type="match status" value="1"/>
</dbReference>
<reference evidence="5" key="1">
    <citation type="submission" date="2017-04" db="EMBL/GenBank/DDBJ databases">
        <authorList>
            <person name="Varghese N."/>
            <person name="Submissions S."/>
        </authorList>
    </citation>
    <scope>NUCLEOTIDE SEQUENCE [LARGE SCALE GENOMIC DNA]</scope>
</reference>
<proteinExistence type="inferred from homology"/>
<comment type="similarity">
    <text evidence="1 2">Belongs to the outer membrane factor (OMF) (TC 1.B.17) family.</text>
</comment>
<keyword evidence="3" id="KW-0175">Coiled coil</keyword>
<dbReference type="PROSITE" id="PS51257">
    <property type="entry name" value="PROKAR_LIPOPROTEIN"/>
    <property type="match status" value="1"/>
</dbReference>
<comment type="subcellular location">
    <subcellularLocation>
        <location evidence="2">Cell membrane</location>
        <topology evidence="2">Lipid-anchor</topology>
    </subcellularLocation>
</comment>
<feature type="signal peptide" evidence="2">
    <location>
        <begin position="1"/>
        <end position="20"/>
    </location>
</feature>
<dbReference type="GO" id="GO:0015562">
    <property type="term" value="F:efflux transmembrane transporter activity"/>
    <property type="evidence" value="ECO:0007669"/>
    <property type="project" value="InterPro"/>
</dbReference>
<keyword evidence="2" id="KW-0472">Membrane</keyword>
<dbReference type="RefSeq" id="WP_086436971.1">
    <property type="nucleotide sequence ID" value="NZ_FXWG01000001.1"/>
</dbReference>
<dbReference type="OrthoDB" id="9783100at2"/>
<keyword evidence="2" id="KW-0449">Lipoprotein</keyword>
<evidence type="ECO:0000256" key="3">
    <source>
        <dbReference type="SAM" id="Coils"/>
    </source>
</evidence>
<dbReference type="Proteomes" id="UP000194420">
    <property type="component" value="Unassembled WGS sequence"/>
</dbReference>
<dbReference type="SUPFAM" id="SSF56954">
    <property type="entry name" value="Outer membrane efflux proteins (OEP)"/>
    <property type="match status" value="1"/>
</dbReference>
<feature type="chain" id="PRO_5011829540" evidence="2">
    <location>
        <begin position="21"/>
        <end position="462"/>
    </location>
</feature>
<dbReference type="NCBIfam" id="TIGR01845">
    <property type="entry name" value="outer_NodT"/>
    <property type="match status" value="1"/>
</dbReference>
<keyword evidence="2" id="KW-0564">Palmitate</keyword>
<dbReference type="InterPro" id="IPR010131">
    <property type="entry name" value="MdtP/NodT-like"/>
</dbReference>
<sequence length="462" mass="48488">MLRKAVILGCSLVLAGCATGAVDVPRPAAIEAPAAYNSDLPPAGLNEVWWRAFSDPVLDELVARGLSANLDIEAASDRLRAAEALLRAERADRLPTVDGGAEVGVETGDGGSRSTASAGLFGSFNPDISGRLGAEIDLAAARYAEAEYFRSDQQRLIAAAIASRYVEYRRTGAQLDLLEESTDLQRQTLRIVTLRFEAGLSANLDVRRAAADLAQTQARLGLIELARAEAKHALAVLVGEAPGTLDIAPPTDNGSPIPDYGAGPPIGEPANLLRRRGDILAAEARLAAAAAQVGIEQSDLRPSLVVPGSILIGDGSMDGLFSDFVATLGAALDLPLFDGGRRRAEVEAARAELDASLAEYRQSFLLALGEAENALVAIDAYQKRADSLAEAIEQSETALDQSNALYREGLASLFDVLDAQRQLIASRQSLLDNRADLADAFIALHSSAATSIGTEAAEAEAP</sequence>
<dbReference type="AlphaFoldDB" id="A0A1Y6EGE6"/>
<feature type="coiled-coil region" evidence="3">
    <location>
        <begin position="343"/>
        <end position="398"/>
    </location>
</feature>
<dbReference type="EMBL" id="FXWG01000001">
    <property type="protein sequence ID" value="SMQ61459.1"/>
    <property type="molecule type" value="Genomic_DNA"/>
</dbReference>
<accession>A0A1Y6EGE6</accession>
<evidence type="ECO:0000256" key="1">
    <source>
        <dbReference type="ARBA" id="ARBA00007613"/>
    </source>
</evidence>
<protein>
    <submittedName>
        <fullName evidence="4">Outer membrane protein, multidrug efflux system/outer membrane protein, multidrug efflux system</fullName>
    </submittedName>
</protein>
<dbReference type="InterPro" id="IPR003423">
    <property type="entry name" value="OMP_efflux"/>
</dbReference>
<dbReference type="PANTHER" id="PTHR30203">
    <property type="entry name" value="OUTER MEMBRANE CATION EFFLUX PROTEIN"/>
    <property type="match status" value="1"/>
</dbReference>
<dbReference type="GO" id="GO:0005886">
    <property type="term" value="C:plasma membrane"/>
    <property type="evidence" value="ECO:0007669"/>
    <property type="project" value="UniProtKB-SubCell"/>
</dbReference>
<keyword evidence="2" id="KW-0732">Signal</keyword>
<keyword evidence="5" id="KW-1185">Reference proteome</keyword>
<organism evidence="4 5">
    <name type="scientific">Altererythrobacter xiamenensis</name>
    <dbReference type="NCBI Taxonomy" id="1316679"/>
    <lineage>
        <taxon>Bacteria</taxon>
        <taxon>Pseudomonadati</taxon>
        <taxon>Pseudomonadota</taxon>
        <taxon>Alphaproteobacteria</taxon>
        <taxon>Sphingomonadales</taxon>
        <taxon>Erythrobacteraceae</taxon>
        <taxon>Altererythrobacter</taxon>
    </lineage>
</organism>
<dbReference type="PANTHER" id="PTHR30203:SF25">
    <property type="entry name" value="OUTER MEMBRANE PROTEIN-RELATED"/>
    <property type="match status" value="1"/>
</dbReference>
<evidence type="ECO:0000313" key="5">
    <source>
        <dbReference type="Proteomes" id="UP000194420"/>
    </source>
</evidence>
<evidence type="ECO:0000256" key="2">
    <source>
        <dbReference type="RuleBase" id="RU362097"/>
    </source>
</evidence>
<keyword evidence="2" id="KW-0812">Transmembrane</keyword>
<dbReference type="Pfam" id="PF02321">
    <property type="entry name" value="OEP"/>
    <property type="match status" value="2"/>
</dbReference>
<keyword evidence="2" id="KW-1134">Transmembrane beta strand</keyword>
<name>A0A1Y6EGE6_9SPHN</name>